<reference evidence="5 6" key="1">
    <citation type="journal article" date="2013" name="Genome Announc.">
        <title>Complete Genome Sequence of the Solvent Producer Clostridium saccharobutylicum NCP262 (DSM 13864).</title>
        <authorList>
            <person name="Poehlein A."/>
            <person name="Hartwich K."/>
            <person name="Krabben P."/>
            <person name="Ehrenreich A."/>
            <person name="Liebl W."/>
            <person name="Durre P."/>
            <person name="Gottschalk G."/>
            <person name="Daniel R."/>
        </authorList>
    </citation>
    <scope>NUCLEOTIDE SEQUENCE [LARGE SCALE GENOMIC DNA]</scope>
    <source>
        <strain evidence="5">DSM 13864</strain>
    </source>
</reference>
<evidence type="ECO:0000259" key="4">
    <source>
        <dbReference type="Pfam" id="PF26079"/>
    </source>
</evidence>
<dbReference type="Pfam" id="PF26079">
    <property type="entry name" value="Baseplate_J_C"/>
    <property type="match status" value="1"/>
</dbReference>
<dbReference type="InterPro" id="IPR006949">
    <property type="entry name" value="Barrel_Baseplate_J-like"/>
</dbReference>
<dbReference type="HOGENOM" id="CLU_039609_0_0_9"/>
<sequence length="365" mass="39144">MGTDITIPDFLKETAYDIHKRMLNQAPENINTIEGDLFWDATIPAAKEIARSKNIGLQNILKLGITKTSTGEYLDLKGSENGLTRKYAISTIQTIKFTGVAGTQIQKGKIVSTPATDTQESIGFSIVETKSIGTDGTVEINAECLTAGTIGNVAVGNITILVTSINGVKSVSNVKIFKYGVDIENDDDFRERIIQKSQTPATSGNKYHYLNWALEVTGVGAAKVFPLANGPGTVKVVIVDSNKNKASDELVKDTFNHIEEVRPIGANVSVVSAVEKSIDITANVTIVNGLNLGMIQTEFINSVVEYLQSVAFKASSISYAKIGSILLNTTGVLDYTDFKINNSTFNISLADEEIAVIGKTALGVI</sequence>
<name>U5MYF8_CLOSA</name>
<feature type="domain" description="Baseplate J-like C-terminal" evidence="4">
    <location>
        <begin position="278"/>
        <end position="359"/>
    </location>
</feature>
<dbReference type="InterPro" id="IPR058531">
    <property type="entry name" value="Baseplate_J_M"/>
</dbReference>
<dbReference type="Proteomes" id="UP000017118">
    <property type="component" value="Chromosome"/>
</dbReference>
<dbReference type="AlphaFoldDB" id="U5MYF8"/>
<dbReference type="Pfam" id="PF26078">
    <property type="entry name" value="Baseplate_J_M"/>
    <property type="match status" value="1"/>
</dbReference>
<feature type="domain" description="Baseplate J-like central" evidence="3">
    <location>
        <begin position="201"/>
        <end position="272"/>
    </location>
</feature>
<dbReference type="GeneID" id="55475867"/>
<evidence type="ECO:0000259" key="2">
    <source>
        <dbReference type="Pfam" id="PF04865"/>
    </source>
</evidence>
<dbReference type="InterPro" id="IPR058530">
    <property type="entry name" value="Baseplate_J-like_C"/>
</dbReference>
<gene>
    <name evidence="5" type="ORF">CLSA_c35410</name>
</gene>
<protein>
    <submittedName>
        <fullName evidence="5">Baseplate J family protein</fullName>
    </submittedName>
</protein>
<comment type="similarity">
    <text evidence="1">Belongs to the Mu gp47/PBSX XkdT family.</text>
</comment>
<feature type="domain" description="Baseplate protein J-like barrel" evidence="2">
    <location>
        <begin position="94"/>
        <end position="176"/>
    </location>
</feature>
<evidence type="ECO:0000313" key="5">
    <source>
        <dbReference type="EMBL" id="AGX44502.1"/>
    </source>
</evidence>
<dbReference type="EMBL" id="CP006721">
    <property type="protein sequence ID" value="AGX44502.1"/>
    <property type="molecule type" value="Genomic_DNA"/>
</dbReference>
<dbReference type="KEGG" id="csb:CLSA_c35410"/>
<dbReference type="PANTHER" id="PTHR37829:SF3">
    <property type="entry name" value="PROTEIN JAYE-RELATED"/>
    <property type="match status" value="1"/>
</dbReference>
<evidence type="ECO:0000259" key="3">
    <source>
        <dbReference type="Pfam" id="PF26078"/>
    </source>
</evidence>
<keyword evidence="6" id="KW-1185">Reference proteome</keyword>
<dbReference type="Pfam" id="PF04865">
    <property type="entry name" value="Baseplate_J"/>
    <property type="match status" value="1"/>
</dbReference>
<dbReference type="PATRIC" id="fig|1345695.10.peg.3016"/>
<dbReference type="RefSeq" id="WP_022747861.1">
    <property type="nucleotide sequence ID" value="NC_022571.1"/>
</dbReference>
<organism evidence="5 6">
    <name type="scientific">Clostridium saccharobutylicum DSM 13864</name>
    <dbReference type="NCBI Taxonomy" id="1345695"/>
    <lineage>
        <taxon>Bacteria</taxon>
        <taxon>Bacillati</taxon>
        <taxon>Bacillota</taxon>
        <taxon>Clostridia</taxon>
        <taxon>Eubacteriales</taxon>
        <taxon>Clostridiaceae</taxon>
        <taxon>Clostridium</taxon>
    </lineage>
</organism>
<dbReference type="OrthoDB" id="2554267at2"/>
<evidence type="ECO:0000256" key="1">
    <source>
        <dbReference type="ARBA" id="ARBA00038087"/>
    </source>
</evidence>
<proteinExistence type="inferred from homology"/>
<dbReference type="InterPro" id="IPR052399">
    <property type="entry name" value="Phage_Baseplate_Assmbl_Protein"/>
</dbReference>
<dbReference type="PANTHER" id="PTHR37829">
    <property type="entry name" value="PHAGE-LIKE ELEMENT PBSX PROTEIN XKDT"/>
    <property type="match status" value="1"/>
</dbReference>
<accession>U5MYF8</accession>
<dbReference type="eggNOG" id="COG3299">
    <property type="taxonomic scope" value="Bacteria"/>
</dbReference>
<evidence type="ECO:0000313" key="6">
    <source>
        <dbReference type="Proteomes" id="UP000017118"/>
    </source>
</evidence>